<dbReference type="SUPFAM" id="SSF49299">
    <property type="entry name" value="PKD domain"/>
    <property type="match status" value="1"/>
</dbReference>
<evidence type="ECO:0000313" key="9">
    <source>
        <dbReference type="Proteomes" id="UP000009026"/>
    </source>
</evidence>
<dbReference type="PROSITE" id="PS00137">
    <property type="entry name" value="SUBTILASE_HIS"/>
    <property type="match status" value="1"/>
</dbReference>
<dbReference type="SUPFAM" id="SSF49313">
    <property type="entry name" value="Cadherin-like"/>
    <property type="match status" value="1"/>
</dbReference>
<dbReference type="InterPro" id="IPR015500">
    <property type="entry name" value="Peptidase_S8_subtilisin-rel"/>
</dbReference>
<dbReference type="CDD" id="cd07473">
    <property type="entry name" value="Peptidases_S8_Subtilisin_like"/>
    <property type="match status" value="1"/>
</dbReference>
<dbReference type="InterPro" id="IPR023828">
    <property type="entry name" value="Peptidase_S8_Ser-AS"/>
</dbReference>
<dbReference type="PROSITE" id="PS51892">
    <property type="entry name" value="SUBTILASE"/>
    <property type="match status" value="1"/>
</dbReference>
<dbReference type="PANTHER" id="PTHR43399:SF4">
    <property type="entry name" value="CELL WALL-ASSOCIATED PROTEASE"/>
    <property type="match status" value="1"/>
</dbReference>
<gene>
    <name evidence="8" type="ORF">A176_000606</name>
</gene>
<keyword evidence="3 5" id="KW-0378">Hydrolase</keyword>
<dbReference type="GO" id="GO:0016020">
    <property type="term" value="C:membrane"/>
    <property type="evidence" value="ECO:0007669"/>
    <property type="project" value="InterPro"/>
</dbReference>
<dbReference type="InterPro" id="IPR023827">
    <property type="entry name" value="Peptidase_S8_Asp-AS"/>
</dbReference>
<dbReference type="Gene3D" id="3.40.50.200">
    <property type="entry name" value="Peptidase S8/S53 domain"/>
    <property type="match status" value="1"/>
</dbReference>
<keyword evidence="4 5" id="KW-0720">Serine protease</keyword>
<dbReference type="Pfam" id="PF00082">
    <property type="entry name" value="Peptidase_S8"/>
    <property type="match status" value="1"/>
</dbReference>
<dbReference type="Proteomes" id="UP000009026">
    <property type="component" value="Chromosome"/>
</dbReference>
<dbReference type="PANTHER" id="PTHR43399">
    <property type="entry name" value="SUBTILISIN-RELATED"/>
    <property type="match status" value="1"/>
</dbReference>
<dbReference type="GO" id="GO:0005509">
    <property type="term" value="F:calcium ion binding"/>
    <property type="evidence" value="ECO:0007669"/>
    <property type="project" value="InterPro"/>
</dbReference>
<dbReference type="GO" id="GO:0004252">
    <property type="term" value="F:serine-type endopeptidase activity"/>
    <property type="evidence" value="ECO:0007669"/>
    <property type="project" value="UniProtKB-UniRule"/>
</dbReference>
<keyword evidence="2 5" id="KW-0645">Protease</keyword>
<accession>A0A0H4WLS7</accession>
<dbReference type="Gene3D" id="2.60.40.10">
    <property type="entry name" value="Immunoglobulins"/>
    <property type="match status" value="1"/>
</dbReference>
<dbReference type="OrthoDB" id="9765693at2"/>
<dbReference type="GO" id="GO:0006508">
    <property type="term" value="P:proteolysis"/>
    <property type="evidence" value="ECO:0007669"/>
    <property type="project" value="UniProtKB-KW"/>
</dbReference>
<evidence type="ECO:0000256" key="3">
    <source>
        <dbReference type="ARBA" id="ARBA00022801"/>
    </source>
</evidence>
<name>A0A0H4WLS7_9BACT</name>
<dbReference type="AlphaFoldDB" id="A0A0H4WLS7"/>
<dbReference type="InterPro" id="IPR022398">
    <property type="entry name" value="Peptidase_S8_His-AS"/>
</dbReference>
<dbReference type="PATRIC" id="fig|1297742.4.peg.616"/>
<dbReference type="eggNOG" id="COG3291">
    <property type="taxonomic scope" value="Bacteria"/>
</dbReference>
<dbReference type="InterPro" id="IPR000209">
    <property type="entry name" value="Peptidase_S8/S53_dom"/>
</dbReference>
<evidence type="ECO:0000256" key="1">
    <source>
        <dbReference type="ARBA" id="ARBA00011073"/>
    </source>
</evidence>
<proteinExistence type="inferred from homology"/>
<evidence type="ECO:0000256" key="2">
    <source>
        <dbReference type="ARBA" id="ARBA00022670"/>
    </source>
</evidence>
<evidence type="ECO:0000259" key="7">
    <source>
        <dbReference type="Pfam" id="PF00082"/>
    </source>
</evidence>
<dbReference type="InterPro" id="IPR036852">
    <property type="entry name" value="Peptidase_S8/S53_dom_sf"/>
</dbReference>
<feature type="active site" description="Charge relay system" evidence="5">
    <location>
        <position position="134"/>
    </location>
</feature>
<feature type="active site" description="Charge relay system" evidence="5">
    <location>
        <position position="77"/>
    </location>
</feature>
<dbReference type="InterPro" id="IPR013783">
    <property type="entry name" value="Ig-like_fold"/>
</dbReference>
<feature type="active site" description="Charge relay system" evidence="5">
    <location>
        <position position="303"/>
    </location>
</feature>
<dbReference type="STRING" id="1297742.A176_000606"/>
<comment type="similarity">
    <text evidence="1 5 6">Belongs to the peptidase S8 family.</text>
</comment>
<evidence type="ECO:0000313" key="8">
    <source>
        <dbReference type="EMBL" id="AKQ63694.1"/>
    </source>
</evidence>
<dbReference type="InterPro" id="IPR035986">
    <property type="entry name" value="PKD_dom_sf"/>
</dbReference>
<dbReference type="PRINTS" id="PR00723">
    <property type="entry name" value="SUBTILISIN"/>
</dbReference>
<evidence type="ECO:0000256" key="4">
    <source>
        <dbReference type="ARBA" id="ARBA00022825"/>
    </source>
</evidence>
<sequence>MSVDEALARYRADPQVAFAEPNYVLQFAGQPNDARWREQWGMHNTGQTLGVPDADINAPEAWALTQGRPQDVVVVIDTGVDFTHPDLAGSMWVNPGEIPGNGIDDDGNGYIDDIHGIDAADETRTATPMDVDGHGTHVAGIIAASAGNRLGVAGVSPGAKLLACKIETAEGYLETAAAIRCLDYILDLKSRANHPVNVIVANASWGGGWWDAALLDALTRISAAGVLFVAAAGNSAMDMSEGWNFLPAGYHLPNIISVGASDARDRRADFSNTGRQRVDIFAPGASILSTVPGGGYAIHGGTSMAAPHVSGLVALLYAQAPERDWRTVRNLVLSGGQEVPELKDLSVTGRRIRAVDVGGVGSMSCENQTVTRRLEPSGEVVKLRWSSSVDGNVVTLAALNIRCGESAGPVTVQLSAAPETLVLLDDGQGADLVAGDGIATAQWTHPGTEPVTFSFPDGDTFTVLPMFHRLSVWSAGVYWLPAVRENASFIAEVWGDRGPGTWEIQWDTNFTGRFVTEARTRVEAPVEYVSDPVRTYTFLVPHAVEARTAAVRIVGTDGVVSEMFQFSLDYVPEFPSPVVLGADPLVPQVGHPVTLNAAFVAQILTHPWTVEWDVAYDGETFRPTLSEEITEYAPYDSWRRGLAHASRQHVFTTPGIHRVAMRVVGADSNPSFIKTWGAEVVCGTPYVERVDVESDGVMEPVTATLRAEAHPGCDTIQRYHWDFDGDGQFDVSTGEPSIVHVYPGNPKGASVQRGRVRVESGAGTFDRDFEVPIQNAAPTVAPIPRLRVETLETMTYQVVATDPAGNGDVLTYRVQDAPVWVHIMPTGVLIWHAPLTWATGLASATFEVVVTDDEGATARTLVELVPAYKHPTPPPPVKKSGGCSSTGGAAPVVLASLVILLRRNREGAASV</sequence>
<keyword evidence="9" id="KW-1185">Reference proteome</keyword>
<dbReference type="EMBL" id="CP012109">
    <property type="protein sequence ID" value="AKQ63694.1"/>
    <property type="molecule type" value="Genomic_DNA"/>
</dbReference>
<dbReference type="PROSITE" id="PS00136">
    <property type="entry name" value="SUBTILASE_ASP"/>
    <property type="match status" value="1"/>
</dbReference>
<dbReference type="InterPro" id="IPR015919">
    <property type="entry name" value="Cadherin-like_sf"/>
</dbReference>
<dbReference type="eggNOG" id="COG1404">
    <property type="taxonomic scope" value="Bacteria"/>
</dbReference>
<dbReference type="InterPro" id="IPR051048">
    <property type="entry name" value="Peptidase_S8/S53_subtilisin"/>
</dbReference>
<dbReference type="PROSITE" id="PS00138">
    <property type="entry name" value="SUBTILASE_SER"/>
    <property type="match status" value="1"/>
</dbReference>
<reference evidence="8 9" key="1">
    <citation type="journal article" date="2016" name="PLoS ONE">
        <title>Complete Genome Sequence and Comparative Genomics of a Novel Myxobacterium Myxococcus hansupus.</title>
        <authorList>
            <person name="Sharma G."/>
            <person name="Narwani T."/>
            <person name="Subramanian S."/>
        </authorList>
    </citation>
    <scope>NUCLEOTIDE SEQUENCE [LARGE SCALE GENOMIC DNA]</scope>
    <source>
        <strain evidence="9">mixupus</strain>
    </source>
</reference>
<feature type="domain" description="Peptidase S8/S53" evidence="7">
    <location>
        <begin position="72"/>
        <end position="333"/>
    </location>
</feature>
<dbReference type="InterPro" id="IPR034204">
    <property type="entry name" value="PfSUB1-like_cat_dom"/>
</dbReference>
<dbReference type="KEGG" id="mym:A176_000606"/>
<protein>
    <submittedName>
        <fullName evidence="8">Serine protease, subtilase family</fullName>
    </submittedName>
</protein>
<organism evidence="8 9">
    <name type="scientific">Pseudomyxococcus hansupus</name>
    <dbReference type="NCBI Taxonomy" id="1297742"/>
    <lineage>
        <taxon>Bacteria</taxon>
        <taxon>Pseudomonadati</taxon>
        <taxon>Myxococcota</taxon>
        <taxon>Myxococcia</taxon>
        <taxon>Myxococcales</taxon>
        <taxon>Cystobacterineae</taxon>
        <taxon>Myxococcaceae</taxon>
        <taxon>Pseudomyxococcus</taxon>
    </lineage>
</organism>
<evidence type="ECO:0000256" key="6">
    <source>
        <dbReference type="RuleBase" id="RU003355"/>
    </source>
</evidence>
<evidence type="ECO:0000256" key="5">
    <source>
        <dbReference type="PROSITE-ProRule" id="PRU01240"/>
    </source>
</evidence>
<dbReference type="SUPFAM" id="SSF52743">
    <property type="entry name" value="Subtilisin-like"/>
    <property type="match status" value="1"/>
</dbReference>